<dbReference type="SUPFAM" id="SSF53098">
    <property type="entry name" value="Ribonuclease H-like"/>
    <property type="match status" value="1"/>
</dbReference>
<dbReference type="GeneID" id="103307947"/>
<accession>A0A8R2JXF5</accession>
<name>A0A8R2JXF5_ACYPI</name>
<organism evidence="1 2">
    <name type="scientific">Acyrthosiphon pisum</name>
    <name type="common">Pea aphid</name>
    <dbReference type="NCBI Taxonomy" id="7029"/>
    <lineage>
        <taxon>Eukaryota</taxon>
        <taxon>Metazoa</taxon>
        <taxon>Ecdysozoa</taxon>
        <taxon>Arthropoda</taxon>
        <taxon>Hexapoda</taxon>
        <taxon>Insecta</taxon>
        <taxon>Pterygota</taxon>
        <taxon>Neoptera</taxon>
        <taxon>Paraneoptera</taxon>
        <taxon>Hemiptera</taxon>
        <taxon>Sternorrhyncha</taxon>
        <taxon>Aphidomorpha</taxon>
        <taxon>Aphidoidea</taxon>
        <taxon>Aphididae</taxon>
        <taxon>Macrosiphini</taxon>
        <taxon>Acyrthosiphon</taxon>
    </lineage>
</organism>
<dbReference type="InterPro" id="IPR012337">
    <property type="entry name" value="RNaseH-like_sf"/>
</dbReference>
<dbReference type="EnsemblMetazoa" id="XM_029492867.1">
    <property type="protein sequence ID" value="XP_029348727.1"/>
    <property type="gene ID" value="LOC103307947"/>
</dbReference>
<dbReference type="Proteomes" id="UP000007819">
    <property type="component" value="Chromosome X"/>
</dbReference>
<evidence type="ECO:0000313" key="1">
    <source>
        <dbReference type="EnsemblMetazoa" id="XP_029348727.1"/>
    </source>
</evidence>
<dbReference type="AlphaFoldDB" id="A0A8R2JXF5"/>
<reference evidence="1" key="2">
    <citation type="submission" date="2022-06" db="UniProtKB">
        <authorList>
            <consortium name="EnsemblMetazoa"/>
        </authorList>
    </citation>
    <scope>IDENTIFICATION</scope>
</reference>
<keyword evidence="2" id="KW-1185">Reference proteome</keyword>
<dbReference type="KEGG" id="api:103307947"/>
<dbReference type="RefSeq" id="XP_029348727.1">
    <property type="nucleotide sequence ID" value="XM_029492867.1"/>
</dbReference>
<dbReference type="PANTHER" id="PTHR46880">
    <property type="entry name" value="RAS-ASSOCIATING DOMAIN-CONTAINING PROTEIN"/>
    <property type="match status" value="1"/>
</dbReference>
<evidence type="ECO:0008006" key="3">
    <source>
        <dbReference type="Google" id="ProtNLM"/>
    </source>
</evidence>
<reference evidence="2" key="1">
    <citation type="submission" date="2010-06" db="EMBL/GenBank/DDBJ databases">
        <authorList>
            <person name="Jiang H."/>
            <person name="Abraham K."/>
            <person name="Ali S."/>
            <person name="Alsbrooks S.L."/>
            <person name="Anim B.N."/>
            <person name="Anosike U.S."/>
            <person name="Attaway T."/>
            <person name="Bandaranaike D.P."/>
            <person name="Battles P.K."/>
            <person name="Bell S.N."/>
            <person name="Bell A.V."/>
            <person name="Beltran B."/>
            <person name="Bickham C."/>
            <person name="Bustamante Y."/>
            <person name="Caleb T."/>
            <person name="Canada A."/>
            <person name="Cardenas V."/>
            <person name="Carter K."/>
            <person name="Chacko J."/>
            <person name="Chandrabose M.N."/>
            <person name="Chavez D."/>
            <person name="Chavez A."/>
            <person name="Chen L."/>
            <person name="Chu H.-S."/>
            <person name="Claassen K.J."/>
            <person name="Cockrell R."/>
            <person name="Collins M."/>
            <person name="Cooper J.A."/>
            <person name="Cree A."/>
            <person name="Curry S.M."/>
            <person name="Da Y."/>
            <person name="Dao M.D."/>
            <person name="Das B."/>
            <person name="Davila M.-L."/>
            <person name="Davy-Carroll L."/>
            <person name="Denson S."/>
            <person name="Dinh H."/>
            <person name="Ebong V.E."/>
            <person name="Edwards J.R."/>
            <person name="Egan A."/>
            <person name="El-Daye J."/>
            <person name="Escobedo L."/>
            <person name="Fernandez S."/>
            <person name="Fernando P.R."/>
            <person name="Flagg N."/>
            <person name="Forbes L.D."/>
            <person name="Fowler R.G."/>
            <person name="Fu Q."/>
            <person name="Gabisi R.A."/>
            <person name="Ganer J."/>
            <person name="Garbino Pronczuk A."/>
            <person name="Garcia R.M."/>
            <person name="Garner T."/>
            <person name="Garrett T.E."/>
            <person name="Gonzalez D.A."/>
            <person name="Hamid H."/>
            <person name="Hawkins E.S."/>
            <person name="Hirani K."/>
            <person name="Hogues M.E."/>
            <person name="Hollins B."/>
            <person name="Hsiao C.-H."/>
            <person name="Jabil R."/>
            <person name="James M.L."/>
            <person name="Jhangiani S.N."/>
            <person name="Johnson B."/>
            <person name="Johnson Q."/>
            <person name="Joshi V."/>
            <person name="Kalu J.B."/>
            <person name="Kam C."/>
            <person name="Kashfia A."/>
            <person name="Keebler J."/>
            <person name="Kisamo H."/>
            <person name="Kovar C.L."/>
            <person name="Lago L.A."/>
            <person name="Lai C.-Y."/>
            <person name="Laidlaw J."/>
            <person name="Lara F."/>
            <person name="Le T.-K."/>
            <person name="Lee S.L."/>
            <person name="Legall F.H."/>
            <person name="Lemon S.J."/>
            <person name="Lewis L.R."/>
            <person name="Li B."/>
            <person name="Liu Y."/>
            <person name="Liu Y.-S."/>
            <person name="Lopez J."/>
            <person name="Lozado R.J."/>
            <person name="Lu J."/>
            <person name="Madu R.C."/>
            <person name="Maheshwari M."/>
            <person name="Maheshwari R."/>
            <person name="Malloy K."/>
            <person name="Martinez E."/>
            <person name="Mathew T."/>
            <person name="Mercado I.C."/>
            <person name="Mercado C."/>
            <person name="Meyer B."/>
            <person name="Montgomery K."/>
            <person name="Morgan M.B."/>
            <person name="Munidasa M."/>
            <person name="Nazareth L.V."/>
            <person name="Nelson J."/>
            <person name="Ng B.M."/>
            <person name="Nguyen N.B."/>
            <person name="Nguyen P.Q."/>
            <person name="Nguyen T."/>
            <person name="Obregon M."/>
            <person name="Okwuonu G.O."/>
            <person name="Onwere C.G."/>
            <person name="Orozco G."/>
            <person name="Parra A."/>
            <person name="Patel S."/>
            <person name="Patil S."/>
            <person name="Perez A."/>
            <person name="Perez Y."/>
            <person name="Pham C."/>
            <person name="Primus E.L."/>
            <person name="Pu L.-L."/>
            <person name="Puazo M."/>
            <person name="Qin X."/>
            <person name="Quiroz J.B."/>
            <person name="Reese J."/>
            <person name="Richards S."/>
            <person name="Rives C.M."/>
            <person name="Robberts R."/>
            <person name="Ruiz S.J."/>
            <person name="Ruiz M.J."/>
            <person name="Santibanez J."/>
            <person name="Schneider B.W."/>
            <person name="Sisson I."/>
            <person name="Smith M."/>
            <person name="Sodergren E."/>
            <person name="Song X.-Z."/>
            <person name="Song B.B."/>
            <person name="Summersgill H."/>
            <person name="Thelus R."/>
            <person name="Thornton R.D."/>
            <person name="Trejos Z.Y."/>
            <person name="Usmani K."/>
            <person name="Vattathil S."/>
            <person name="Villasana D."/>
            <person name="Walker D.L."/>
            <person name="Wang S."/>
            <person name="Wang K."/>
            <person name="White C.S."/>
            <person name="Williams A.C."/>
            <person name="Williamson J."/>
            <person name="Wilson K."/>
            <person name="Woghiren I.O."/>
            <person name="Woodworth J.R."/>
            <person name="Worley K.C."/>
            <person name="Wright R.A."/>
            <person name="Wu W."/>
            <person name="Young L."/>
            <person name="Zhang L."/>
            <person name="Zhang J."/>
            <person name="Zhu Y."/>
            <person name="Muzny D.M."/>
            <person name="Weinstock G."/>
            <person name="Gibbs R.A."/>
        </authorList>
    </citation>
    <scope>NUCLEOTIDE SEQUENCE [LARGE SCALE GENOMIC DNA]</scope>
    <source>
        <strain evidence="2">LSR1</strain>
    </source>
</reference>
<proteinExistence type="predicted"/>
<dbReference type="OrthoDB" id="6593157at2759"/>
<dbReference type="PANTHER" id="PTHR46880:SF8">
    <property type="entry name" value="E3 SUMO-PROTEIN LIGASE KIAA1586"/>
    <property type="match status" value="1"/>
</dbReference>
<evidence type="ECO:0000313" key="2">
    <source>
        <dbReference type="Proteomes" id="UP000007819"/>
    </source>
</evidence>
<protein>
    <recommendedName>
        <fullName evidence="3">E3 SUMO-protein ligase KIAA1586-like</fullName>
    </recommendedName>
</protein>
<sequence length="776" mass="88231">MPKVARTKRSKVSIYLEEFPNETFRSDGHVLYCQSCDKSVSIDQRGQVEVDSVKRKVSKENESNNIAISEEDHQELEPDLMLTSFREKPECWDDKQLKYFTDEYTWLYFKETKLGCLICKKVNFNLTTCHGAHSSKEWINGEVGAVGTDDSKMKANLRKKICKHKNSQAHLKVQQIIDKGSCEVLPGQFSKLSSLEHETTRKVFITAYFIAKNQRPYTDLPKLVDLQTVNSLNMGRILHTDKSCNSIIEHISVEIRIKICNDIIENQRKFCIIVDESTTLSQKTMLVICLRTVVGPNNEVITFFFDIIELTNTSADSIKNAILTNLSSHGLNNNFLKLNLIAFVSDGASSILGRIAGVGAQLKKMYPNIVIWHCCNHRLELAVCDTLKEVSGINNFQLFIEKLYALYHQSPKNMNELHMCAVSLEHNLQPLYQHFTTAANDGLRTSKEKSKYLGLKRLLASIEFVTNLGIMYDALCELADLSTSLQNRSHTLTQANCCIQRIIMVFDSMAEIYGPKTKEAIDSCEKQLFKDIPLITNNAIPKINPLQFFRSLSNNLRSRLFTTQSSNVSMQGNEFKNIYTQLLNDLDVLDPKNWPDQFDIQYGDYAVRKLANVFQVDERSAINGLTRGPKTDFWCCVKFTLCFPQHLHLTVHAAPHRSATGFREFKDLKDSSTVLDLRPLLTAIKTVAISSSECERAFSSMNNIVTTKRNALNPTSISSLMLINCVGPPVHMFVPEPYVVSWIQKGKRCADEVNCPKRQNIEVNHSYVELWNILKI</sequence>